<keyword evidence="2" id="KW-0696">RNA-directed RNA polymerase</keyword>
<evidence type="ECO:0000259" key="4">
    <source>
        <dbReference type="PROSITE" id="PS50102"/>
    </source>
</evidence>
<evidence type="ECO:0000313" key="5">
    <source>
        <dbReference type="EMBL" id="KAH9304752.1"/>
    </source>
</evidence>
<dbReference type="Pfam" id="PF05183">
    <property type="entry name" value="RdRP"/>
    <property type="match status" value="1"/>
</dbReference>
<dbReference type="EC" id="2.7.7.48" evidence="2"/>
<keyword evidence="6" id="KW-1185">Reference proteome</keyword>
<dbReference type="InterPro" id="IPR035979">
    <property type="entry name" value="RBD_domain_sf"/>
</dbReference>
<organism evidence="5 6">
    <name type="scientific">Taxus chinensis</name>
    <name type="common">Chinese yew</name>
    <name type="synonym">Taxus wallichiana var. chinensis</name>
    <dbReference type="NCBI Taxonomy" id="29808"/>
    <lineage>
        <taxon>Eukaryota</taxon>
        <taxon>Viridiplantae</taxon>
        <taxon>Streptophyta</taxon>
        <taxon>Embryophyta</taxon>
        <taxon>Tracheophyta</taxon>
        <taxon>Spermatophyta</taxon>
        <taxon>Pinopsida</taxon>
        <taxon>Pinidae</taxon>
        <taxon>Conifers II</taxon>
        <taxon>Cupressales</taxon>
        <taxon>Taxaceae</taxon>
        <taxon>Taxus</taxon>
    </lineage>
</organism>
<evidence type="ECO:0000256" key="3">
    <source>
        <dbReference type="SAM" id="Phobius"/>
    </source>
</evidence>
<dbReference type="GO" id="GO:0003968">
    <property type="term" value="F:RNA-directed RNA polymerase activity"/>
    <property type="evidence" value="ECO:0007669"/>
    <property type="project" value="UniProtKB-KW"/>
</dbReference>
<dbReference type="InterPro" id="IPR058751">
    <property type="entry name" value="RDRP_helical"/>
</dbReference>
<dbReference type="EMBL" id="JAHRHJ020000008">
    <property type="protein sequence ID" value="KAH9304752.1"/>
    <property type="molecule type" value="Genomic_DNA"/>
</dbReference>
<dbReference type="OMA" id="CKEDNEF"/>
<comment type="caution">
    <text evidence="5">The sequence shown here is derived from an EMBL/GenBank/DDBJ whole genome shotgun (WGS) entry which is preliminary data.</text>
</comment>
<sequence>MGSCTVLVSNIPLTVVAKELVEYLEGISGKGSVFACEIKIDRMNWKSRGFGRVQFENIDARKEVCMFSHLGFLLFQNANLIVSTTDKDMFPREAYSICRAKLLAGCPVFHNAFCVLWSASDVVSEFALEMKRVSFFVTESGLEYKLVVNFQDIVKTSTCILKEDGTKAVLLQLQSGPRIFYKVAVQNLSSTFGKDHYKFCKEDNEFLWVRTTDFSASCSIGQSSSFCLKLPDGVELIKITESLPLHKEMGQELSLKNGSSFSPFPHMVPTIIAPEGVNLPYEMLFQINSLIHRGILSGPTLQRRFFDLLKNEKTPSLHINLALVELHKLKSTCFEPEKWLQNQLNKLQTSYNQLNSATVSTDNGIMKIHRALVTPSKVYFLGPELNISSRVTRHFSKYTDDFLRVSFVDEDWNKLHSTALTAKTEYGFHARPQKTQVYNRILSILKEGIIIGTKRFEFLGFSASQLRENSVWMFASNDEVSADSIRKWMGDFHSIRNETKCAVRMGQSCGSSNKTLNVREHEISAIPDIDVCTDGVKYCFSDGIGKISLRLAKQIAHICGLSMPPPSAFQIRYGGYQGVVAVDPTSYHKLSLRPSMLKFDSKNTTLDILNWSRVFPAFLNREIIALLSTLGVPDHKFECMQKKAMVYLDQMLVNRDMACDTLEIMSLGDDHKCLTEMLMVGYSPNSEPYLSIMLEAFREYQLSELRTKSHIYVPKGRTLMGCLDETGTLNYGEVFIQVAKANTKLYDGGISTHGFNKKDKTCILQEKVVVVKNHCFHPGDIRVLHAIDVPELHHMVDCIVFPQKGKRPHPDECSGSDLDGDLYFVCWDEMLIPPDQDLPMDYIGQNPIRLNDEVTIEEIQEYFVNYMLNDSLGIIADAHLIYADKEPTKARSQKCQLLARLHSKAVDFPKTGIPAEMPLSLLPKEYPDFMEKEDKLMYISTGILGKLYRAVKYISKESPCVSMSTREDAHKAYDKALEVEGFEDYVKDALMHKMTTENTEGRGWRMRWCHGHAGARLDFAGACANAPRTSMANQYLYKNAIRVLCNANTSEGFNPAKDATLPEINFKNGSAIAMVGGKSALRRPILAFFAGGNHGAVRPLLFKHWKGSSTGNSDSDIHVYDYLPKEFSLSYYDMEEQLLLNCNGFEAEEVCTDMSRGDEVIAVVVILLCFGFFSMFTLPMAQWGSRRSLASQARQKPWKAWNSRYLW</sequence>
<keyword evidence="1 2" id="KW-0694">RNA-binding</keyword>
<comment type="catalytic activity">
    <reaction evidence="2">
        <text>RNA(n) + a ribonucleoside 5'-triphosphate = RNA(n+1) + diphosphate</text>
        <dbReference type="Rhea" id="RHEA:21248"/>
        <dbReference type="Rhea" id="RHEA-COMP:14527"/>
        <dbReference type="Rhea" id="RHEA-COMP:17342"/>
        <dbReference type="ChEBI" id="CHEBI:33019"/>
        <dbReference type="ChEBI" id="CHEBI:61557"/>
        <dbReference type="ChEBI" id="CHEBI:140395"/>
        <dbReference type="EC" id="2.7.7.48"/>
    </reaction>
</comment>
<dbReference type="InterPro" id="IPR057590">
    <property type="entry name" value="PH_RDR1/2-like"/>
</dbReference>
<dbReference type="GO" id="GO:0031380">
    <property type="term" value="C:nuclear RNA-directed RNA polymerase complex"/>
    <property type="evidence" value="ECO:0007669"/>
    <property type="project" value="TreeGrafter"/>
</dbReference>
<proteinExistence type="inferred from homology"/>
<dbReference type="InterPro" id="IPR057596">
    <property type="entry name" value="RDRP_core"/>
</dbReference>
<dbReference type="CDD" id="cd00590">
    <property type="entry name" value="RRM_SF"/>
    <property type="match status" value="1"/>
</dbReference>
<protein>
    <recommendedName>
        <fullName evidence="2">RNA-dependent RNA polymerase</fullName>
        <ecNumber evidence="2">2.7.7.48</ecNumber>
    </recommendedName>
</protein>
<dbReference type="Gene3D" id="3.30.70.330">
    <property type="match status" value="1"/>
</dbReference>
<feature type="domain" description="RRM" evidence="4">
    <location>
        <begin position="4"/>
        <end position="87"/>
    </location>
</feature>
<evidence type="ECO:0000256" key="2">
    <source>
        <dbReference type="RuleBase" id="RU363098"/>
    </source>
</evidence>
<dbReference type="PANTHER" id="PTHR23079">
    <property type="entry name" value="RNA-DEPENDENT RNA POLYMERASE"/>
    <property type="match status" value="1"/>
</dbReference>
<keyword evidence="3" id="KW-1133">Transmembrane helix</keyword>
<dbReference type="Pfam" id="PF26250">
    <property type="entry name" value="RRM_RdRP1_2"/>
    <property type="match status" value="1"/>
</dbReference>
<dbReference type="Proteomes" id="UP000824469">
    <property type="component" value="Unassembled WGS sequence"/>
</dbReference>
<dbReference type="Pfam" id="PF24823">
    <property type="entry name" value="PH_RDR2"/>
    <property type="match status" value="1"/>
</dbReference>
<dbReference type="AlphaFoldDB" id="A0AA38FJI1"/>
<keyword evidence="3" id="KW-0812">Transmembrane</keyword>
<dbReference type="InterPro" id="IPR007855">
    <property type="entry name" value="RDRP"/>
</dbReference>
<dbReference type="GO" id="GO:0030422">
    <property type="term" value="P:siRNA processing"/>
    <property type="evidence" value="ECO:0007669"/>
    <property type="project" value="TreeGrafter"/>
</dbReference>
<dbReference type="PROSITE" id="PS50102">
    <property type="entry name" value="RRM"/>
    <property type="match status" value="1"/>
</dbReference>
<evidence type="ECO:0000256" key="1">
    <source>
        <dbReference type="PROSITE-ProRule" id="PRU00176"/>
    </source>
</evidence>
<dbReference type="InterPro" id="IPR058763">
    <property type="entry name" value="RRM_RDR1/2-like"/>
</dbReference>
<name>A0AA38FJI1_TAXCH</name>
<feature type="transmembrane region" description="Helical" evidence="3">
    <location>
        <begin position="1160"/>
        <end position="1178"/>
    </location>
</feature>
<dbReference type="InterPro" id="IPR000504">
    <property type="entry name" value="RRM_dom"/>
</dbReference>
<dbReference type="Pfam" id="PF26252">
    <property type="entry name" value="RdRP_helical"/>
    <property type="match status" value="1"/>
</dbReference>
<accession>A0AA38FJI1</accession>
<gene>
    <name evidence="5" type="ORF">KI387_009156</name>
</gene>
<dbReference type="SMART" id="SM00360">
    <property type="entry name" value="RRM"/>
    <property type="match status" value="1"/>
</dbReference>
<keyword evidence="3" id="KW-0472">Membrane</keyword>
<keyword evidence="2" id="KW-0808">Transferase</keyword>
<dbReference type="SUPFAM" id="SSF54928">
    <property type="entry name" value="RNA-binding domain, RBD"/>
    <property type="match status" value="1"/>
</dbReference>
<comment type="function">
    <text evidence="2">Probably involved in the RNA silencing pathway and required for the generation of small interfering RNAs (siRNAs).</text>
</comment>
<dbReference type="PANTHER" id="PTHR23079:SF5">
    <property type="entry name" value="RNA-DEPENDENT RNA POLYMERASE 2"/>
    <property type="match status" value="1"/>
</dbReference>
<comment type="similarity">
    <text evidence="2">Belongs to the RdRP family.</text>
</comment>
<dbReference type="GO" id="GO:0003723">
    <property type="term" value="F:RNA binding"/>
    <property type="evidence" value="ECO:0007669"/>
    <property type="project" value="UniProtKB-UniRule"/>
</dbReference>
<evidence type="ECO:0000313" key="6">
    <source>
        <dbReference type="Proteomes" id="UP000824469"/>
    </source>
</evidence>
<reference evidence="5 6" key="1">
    <citation type="journal article" date="2021" name="Nat. Plants">
        <title>The Taxus genome provides insights into paclitaxel biosynthesis.</title>
        <authorList>
            <person name="Xiong X."/>
            <person name="Gou J."/>
            <person name="Liao Q."/>
            <person name="Li Y."/>
            <person name="Zhou Q."/>
            <person name="Bi G."/>
            <person name="Li C."/>
            <person name="Du R."/>
            <person name="Wang X."/>
            <person name="Sun T."/>
            <person name="Guo L."/>
            <person name="Liang H."/>
            <person name="Lu P."/>
            <person name="Wu Y."/>
            <person name="Zhang Z."/>
            <person name="Ro D.K."/>
            <person name="Shang Y."/>
            <person name="Huang S."/>
            <person name="Yan J."/>
        </authorList>
    </citation>
    <scope>NUCLEOTIDE SEQUENCE [LARGE SCALE GENOMIC DNA]</scope>
    <source>
        <strain evidence="5">Ta-2019</strain>
    </source>
</reference>
<keyword evidence="2" id="KW-0548">Nucleotidyltransferase</keyword>
<keyword evidence="2" id="KW-0943">RNA-mediated gene silencing</keyword>
<dbReference type="InterPro" id="IPR012677">
    <property type="entry name" value="Nucleotide-bd_a/b_plait_sf"/>
</dbReference>